<dbReference type="PANTHER" id="PTHR46890:SF48">
    <property type="entry name" value="RNA-DIRECTED DNA POLYMERASE"/>
    <property type="match status" value="1"/>
</dbReference>
<dbReference type="EMBL" id="DF974215">
    <property type="protein sequence ID" value="GAU46455.1"/>
    <property type="molecule type" value="Genomic_DNA"/>
</dbReference>
<gene>
    <name evidence="3" type="ORF">TSUD_402220</name>
</gene>
<dbReference type="PANTHER" id="PTHR46890">
    <property type="entry name" value="NON-LTR RETROLELEMENT REVERSE TRANSCRIPTASE-LIKE PROTEIN-RELATED"/>
    <property type="match status" value="1"/>
</dbReference>
<dbReference type="AlphaFoldDB" id="A0A2Z6PC42"/>
<dbReference type="PROSITE" id="PS50878">
    <property type="entry name" value="RT_POL"/>
    <property type="match status" value="1"/>
</dbReference>
<accession>A0A2Z6PC42</accession>
<keyword evidence="1" id="KW-0812">Transmembrane</keyword>
<evidence type="ECO:0000256" key="1">
    <source>
        <dbReference type="SAM" id="Phobius"/>
    </source>
</evidence>
<organism evidence="3 4">
    <name type="scientific">Trifolium subterraneum</name>
    <name type="common">Subterranean clover</name>
    <dbReference type="NCBI Taxonomy" id="3900"/>
    <lineage>
        <taxon>Eukaryota</taxon>
        <taxon>Viridiplantae</taxon>
        <taxon>Streptophyta</taxon>
        <taxon>Embryophyta</taxon>
        <taxon>Tracheophyta</taxon>
        <taxon>Spermatophyta</taxon>
        <taxon>Magnoliopsida</taxon>
        <taxon>eudicotyledons</taxon>
        <taxon>Gunneridae</taxon>
        <taxon>Pentapetalae</taxon>
        <taxon>rosids</taxon>
        <taxon>fabids</taxon>
        <taxon>Fabales</taxon>
        <taxon>Fabaceae</taxon>
        <taxon>Papilionoideae</taxon>
        <taxon>50 kb inversion clade</taxon>
        <taxon>NPAAA clade</taxon>
        <taxon>Hologalegina</taxon>
        <taxon>IRL clade</taxon>
        <taxon>Trifolieae</taxon>
        <taxon>Trifolium</taxon>
    </lineage>
</organism>
<proteinExistence type="predicted"/>
<dbReference type="GO" id="GO:0003677">
    <property type="term" value="F:DNA binding"/>
    <property type="evidence" value="ECO:0007669"/>
    <property type="project" value="InterPro"/>
</dbReference>
<dbReference type="Gene3D" id="3.60.10.10">
    <property type="entry name" value="Endonuclease/exonuclease/phosphatase"/>
    <property type="match status" value="1"/>
</dbReference>
<evidence type="ECO:0000259" key="2">
    <source>
        <dbReference type="PROSITE" id="PS50878"/>
    </source>
</evidence>
<dbReference type="InterPro" id="IPR000477">
    <property type="entry name" value="RT_dom"/>
</dbReference>
<dbReference type="Pfam" id="PF03372">
    <property type="entry name" value="Exo_endo_phos"/>
    <property type="match status" value="1"/>
</dbReference>
<dbReference type="InterPro" id="IPR005135">
    <property type="entry name" value="Endo/exonuclease/phosphatase"/>
</dbReference>
<reference evidence="4" key="1">
    <citation type="journal article" date="2017" name="Front. Plant Sci.">
        <title>Climate Clever Clovers: New Paradigm to Reduce the Environmental Footprint of Ruminants by Breeding Low Methanogenic Forages Utilizing Haplotype Variation.</title>
        <authorList>
            <person name="Kaur P."/>
            <person name="Appels R."/>
            <person name="Bayer P.E."/>
            <person name="Keeble-Gagnere G."/>
            <person name="Wang J."/>
            <person name="Hirakawa H."/>
            <person name="Shirasawa K."/>
            <person name="Vercoe P."/>
            <person name="Stefanova K."/>
            <person name="Durmic Z."/>
            <person name="Nichols P."/>
            <person name="Revell C."/>
            <person name="Isobe S.N."/>
            <person name="Edwards D."/>
            <person name="Erskine W."/>
        </authorList>
    </citation>
    <scope>NUCLEOTIDE SEQUENCE [LARGE SCALE GENOMIC DNA]</scope>
    <source>
        <strain evidence="4">cv. Daliak</strain>
    </source>
</reference>
<dbReference type="PROSITE" id="PS00726">
    <property type="entry name" value="AP_NUCLEASE_F1_1"/>
    <property type="match status" value="1"/>
</dbReference>
<dbReference type="InterPro" id="IPR052343">
    <property type="entry name" value="Retrotransposon-Effector_Assoc"/>
</dbReference>
<dbReference type="Proteomes" id="UP000242715">
    <property type="component" value="Unassembled WGS sequence"/>
</dbReference>
<dbReference type="GO" id="GO:0004519">
    <property type="term" value="F:endonuclease activity"/>
    <property type="evidence" value="ECO:0007669"/>
    <property type="project" value="InterPro"/>
</dbReference>
<dbReference type="Pfam" id="PF00078">
    <property type="entry name" value="RVT_1"/>
    <property type="match status" value="1"/>
</dbReference>
<evidence type="ECO:0000313" key="4">
    <source>
        <dbReference type="Proteomes" id="UP000242715"/>
    </source>
</evidence>
<keyword evidence="1" id="KW-0472">Membrane</keyword>
<dbReference type="InterPro" id="IPR020847">
    <property type="entry name" value="AP_endonuclease_F1_BS"/>
</dbReference>
<dbReference type="InterPro" id="IPR036691">
    <property type="entry name" value="Endo/exonu/phosph_ase_sf"/>
</dbReference>
<name>A0A2Z6PC42_TRISU</name>
<sequence>MKIFSYNIRGLGAGEKRREVRRLIMEKRPDVFCLQETKLEVVDDALCRSLWGSETVQYSYKPAVGASRGIITMWDASTVNVWMSVTMSHCLLVKGKFIKNNVDFVLTNVYAPCDNRGRLFLWNELSGMIQRFSSVVWCVLGDFNVVRSSEERKSRSVNGNNDDFASFNHFIDGNFPLRGRKFTWYCGDGLSMSRLDLFLLSDAWITSYPNCVQVALARGLSDHCPIMLSIEEQNWGPKPLRMLKCWADIPGYGDFVKENWQFFSKIQVAKNRLATLDVVGESRSLVAEEETEMHLLTADILGYSKLKASMQWQKSRVDWLKEDGVSVEGVAEVRQTVYQNFRNHFQKKLHNRPDIDGLVFKLISSSDGADLIKPFFMEEIKAAIWDCDSYKCPGPDRINWVFFKDFWEVLKIDLLNFFAEFHHNGKLTKGLNSTFIALIPKVESPQCVADFRPIALVSSVYKILSKVLANRLRNIVGTVVSTNQSTFIKDRQILDGILIANEIVDEAKKEKKDLLLFKVDFEKAYDSVDWGYLEAVMLKMNFPGVWRNWIMECVSTATASVLVNGSPTDEFGFERGFRQGDPLSPFLFLLAAEGLHVMMSALVSNRLFTPFGIRSQNTVYVRALKAVLILFQSISGLKVNFNKSMLFGVNVNDSWLHEAASVMNCKHGRLPFLYLGLPIGGDPRKLQFWYPLVDRICNRLSGWKCKNLSVGGRLIMLKSVLSSIPVYFLSFFKSPSGKWVWRCMEERESLWNVVLCAKYGQTGGRVKFEEGTGSIWWRTLNEIRAGVGMADPGWMVDNIIREVGDGHSTLFWTDPWLEERPLARIAFTIIWISVLYIIWKDRNKRIFTSGADTLETMA</sequence>
<dbReference type="CDD" id="cd01650">
    <property type="entry name" value="RT_nLTR_like"/>
    <property type="match status" value="1"/>
</dbReference>
<keyword evidence="1" id="KW-1133">Transmembrane helix</keyword>
<feature type="domain" description="Reverse transcriptase" evidence="2">
    <location>
        <begin position="420"/>
        <end position="679"/>
    </location>
</feature>
<feature type="transmembrane region" description="Helical" evidence="1">
    <location>
        <begin position="821"/>
        <end position="839"/>
    </location>
</feature>
<dbReference type="InterPro" id="IPR043502">
    <property type="entry name" value="DNA/RNA_pol_sf"/>
</dbReference>
<dbReference type="GO" id="GO:0006281">
    <property type="term" value="P:DNA repair"/>
    <property type="evidence" value="ECO:0007669"/>
    <property type="project" value="InterPro"/>
</dbReference>
<protein>
    <recommendedName>
        <fullName evidence="2">Reverse transcriptase domain-containing protein</fullName>
    </recommendedName>
</protein>
<dbReference type="SUPFAM" id="SSF56219">
    <property type="entry name" value="DNase I-like"/>
    <property type="match status" value="1"/>
</dbReference>
<keyword evidence="4" id="KW-1185">Reference proteome</keyword>
<dbReference type="SUPFAM" id="SSF56672">
    <property type="entry name" value="DNA/RNA polymerases"/>
    <property type="match status" value="1"/>
</dbReference>
<dbReference type="OrthoDB" id="1934719at2759"/>
<evidence type="ECO:0000313" key="3">
    <source>
        <dbReference type="EMBL" id="GAU46455.1"/>
    </source>
</evidence>